<reference evidence="1" key="2">
    <citation type="journal article" date="2015" name="Fish Shellfish Immunol.">
        <title>Early steps in the European eel (Anguilla anguilla)-Vibrio vulnificus interaction in the gills: Role of the RtxA13 toxin.</title>
        <authorList>
            <person name="Callol A."/>
            <person name="Pajuelo D."/>
            <person name="Ebbesson L."/>
            <person name="Teles M."/>
            <person name="MacKenzie S."/>
            <person name="Amaro C."/>
        </authorList>
    </citation>
    <scope>NUCLEOTIDE SEQUENCE</scope>
</reference>
<proteinExistence type="predicted"/>
<name>A0A0E9VHB5_ANGAN</name>
<dbReference type="EMBL" id="GBXM01031186">
    <property type="protein sequence ID" value="JAH77391.1"/>
    <property type="molecule type" value="Transcribed_RNA"/>
</dbReference>
<organism evidence="1">
    <name type="scientific">Anguilla anguilla</name>
    <name type="common">European freshwater eel</name>
    <name type="synonym">Muraena anguilla</name>
    <dbReference type="NCBI Taxonomy" id="7936"/>
    <lineage>
        <taxon>Eukaryota</taxon>
        <taxon>Metazoa</taxon>
        <taxon>Chordata</taxon>
        <taxon>Craniata</taxon>
        <taxon>Vertebrata</taxon>
        <taxon>Euteleostomi</taxon>
        <taxon>Actinopterygii</taxon>
        <taxon>Neopterygii</taxon>
        <taxon>Teleostei</taxon>
        <taxon>Anguilliformes</taxon>
        <taxon>Anguillidae</taxon>
        <taxon>Anguilla</taxon>
    </lineage>
</organism>
<accession>A0A0E9VHB5</accession>
<evidence type="ECO:0000313" key="1">
    <source>
        <dbReference type="EMBL" id="JAH77391.1"/>
    </source>
</evidence>
<sequence length="45" mass="5632">MLYLFLILLLLIKRECFLFYYVKCYRLSCVFRCFVYMECFLALAR</sequence>
<protein>
    <submittedName>
        <fullName evidence="1">Uncharacterized protein</fullName>
    </submittedName>
</protein>
<reference evidence="1" key="1">
    <citation type="submission" date="2014-11" db="EMBL/GenBank/DDBJ databases">
        <authorList>
            <person name="Amaro Gonzalez C."/>
        </authorList>
    </citation>
    <scope>NUCLEOTIDE SEQUENCE</scope>
</reference>
<dbReference type="AlphaFoldDB" id="A0A0E9VHB5"/>